<sequence>MNRLHLLIPDLFPPQEIAAEVCVGLRLPALEKMLGRGESSLSRISSLDDWLCARFGGRSVAPVRAASDGLDVGDGYWLCADPVNLQLQRAQMLVLAAPAIDRDESAALCAMLNEHFAGMGMTFFAPHPRRWYVRVEAEPQITTSSLRQVAGANAMFHQPQGMDALRWQRIATEMQMLLYAHPLNQAREARGEPLVSSLWLWGGGRATPLTGAFDAVGGDCELAGAFALVAGCPQVESLQEMLEGKFERGLWICDAPSAALQRADLYAWRESVESVETEYAQPLLKAVQAGRVQGVALEVLREEGSQCFEFTRADAWKFWRPVRPLARYAV</sequence>
<reference evidence="1" key="1">
    <citation type="submission" date="2016-10" db="EMBL/GenBank/DDBJ databases">
        <title>Sequence of Gallionella enrichment culture.</title>
        <authorList>
            <person name="Poehlein A."/>
            <person name="Muehling M."/>
            <person name="Daniel R."/>
        </authorList>
    </citation>
    <scope>NUCLEOTIDE SEQUENCE</scope>
</reference>
<dbReference type="InterPro" id="IPR016631">
    <property type="entry name" value="Regulatory_RpfE"/>
</dbReference>
<dbReference type="AlphaFoldDB" id="A0A1J5T357"/>
<organism evidence="1">
    <name type="scientific">mine drainage metagenome</name>
    <dbReference type="NCBI Taxonomy" id="410659"/>
    <lineage>
        <taxon>unclassified sequences</taxon>
        <taxon>metagenomes</taxon>
        <taxon>ecological metagenomes</taxon>
    </lineage>
</organism>
<name>A0A1J5T357_9ZZZZ</name>
<dbReference type="EMBL" id="MLJW01000022">
    <property type="protein sequence ID" value="OIR10680.1"/>
    <property type="molecule type" value="Genomic_DNA"/>
</dbReference>
<proteinExistence type="predicted"/>
<gene>
    <name evidence="1" type="ORF">GALL_74500</name>
</gene>
<accession>A0A1J5T357</accession>
<protein>
    <submittedName>
        <fullName evidence="1">Cofactor-independent phosphoglycerate mutase</fullName>
    </submittedName>
</protein>
<comment type="caution">
    <text evidence="1">The sequence shown here is derived from an EMBL/GenBank/DDBJ whole genome shotgun (WGS) entry which is preliminary data.</text>
</comment>
<dbReference type="PIRSF" id="PIRSF015283">
    <property type="entry name" value="Regulatory_RpfE"/>
    <property type="match status" value="1"/>
</dbReference>
<evidence type="ECO:0000313" key="1">
    <source>
        <dbReference type="EMBL" id="OIR10680.1"/>
    </source>
</evidence>